<dbReference type="InterPro" id="IPR009305">
    <property type="entry name" value="Mpo1-like"/>
</dbReference>
<dbReference type="AlphaFoldDB" id="A0A1S6YG47"/>
<dbReference type="GO" id="GO:0046521">
    <property type="term" value="P:sphingoid catabolic process"/>
    <property type="evidence" value="ECO:0007669"/>
    <property type="project" value="TreeGrafter"/>
</dbReference>
<dbReference type="OrthoDB" id="2124888at2759"/>
<accession>A0A1S6YG47</accession>
<dbReference type="GeneID" id="110037058"/>
<feature type="transmembrane region" description="Helical" evidence="1">
    <location>
        <begin position="58"/>
        <end position="77"/>
    </location>
</feature>
<dbReference type="PANTHER" id="PTHR28026">
    <property type="entry name" value="DUF962 DOMAIN PROTEIN (AFU_ORTHOLOGUE AFUA_8G05310)"/>
    <property type="match status" value="1"/>
</dbReference>
<reference evidence="2" key="1">
    <citation type="submission" date="2016-05" db="EMBL/GenBank/DDBJ databases">
        <authorList>
            <person name="Lavstsen T."/>
            <person name="Jespersen J.S."/>
        </authorList>
    </citation>
    <scope>NUCLEOTIDE SEQUENCE</scope>
</reference>
<sequence>MGKGLLDLEKQFSFYGAYHSNPVNVLLHIIFVWPIFFTSLILFYFTPPLFHLPVFGGLDLNFAFISVVFYSLFYVALDKKAGSLAALLCFLCWFGSQALAAALSFSLAWKVVLAAQLSCWTGQFIGHGVFEKRAPALLDNLCQAFVMAPFFVLLEVLESLFGYEPYPGFQANVHDKIQEARQEWQTKKQKKSS</sequence>
<feature type="transmembrane region" description="Helical" evidence="1">
    <location>
        <begin position="84"/>
        <end position="105"/>
    </location>
</feature>
<dbReference type="GO" id="GO:0005783">
    <property type="term" value="C:endoplasmic reticulum"/>
    <property type="evidence" value="ECO:0007669"/>
    <property type="project" value="TreeGrafter"/>
</dbReference>
<proteinExistence type="evidence at transcript level"/>
<reference evidence="2" key="2">
    <citation type="journal article" date="2017" name="Plant J.">
        <title>Concomitant loss of NDH complex-related genes within chloroplast and nuclear genomes in some orchids.</title>
        <authorList>
            <person name="Lin C.S."/>
            <person name="Chen J.J."/>
            <person name="Chiu C.C."/>
            <person name="Hsiao H.C."/>
            <person name="Yang C.J."/>
            <person name="Jin X.H."/>
            <person name="Leebens-Mack J."/>
            <person name="dePamphilis C.W."/>
            <person name="Huang Y.T."/>
            <person name="Yang L.H."/>
            <person name="Chang W.J."/>
            <person name="Kui L."/>
            <person name="Wong G.K."/>
            <person name="Hu J.M."/>
            <person name="Wang W."/>
            <person name="Shih M.C."/>
        </authorList>
    </citation>
    <scope>NUCLEOTIDE SEQUENCE</scope>
</reference>
<keyword evidence="1" id="KW-1133">Transmembrane helix</keyword>
<dbReference type="PANTHER" id="PTHR28026:SF9">
    <property type="entry name" value="2-HYDROXY-PALMITIC ACID DIOXYGENASE MPO1"/>
    <property type="match status" value="1"/>
</dbReference>
<organism evidence="2">
    <name type="scientific">Phalaenopsis equestris</name>
    <name type="common">Moth orchid</name>
    <dbReference type="NCBI Taxonomy" id="78828"/>
    <lineage>
        <taxon>Eukaryota</taxon>
        <taxon>Viridiplantae</taxon>
        <taxon>Streptophyta</taxon>
        <taxon>Embryophyta</taxon>
        <taxon>Tracheophyta</taxon>
        <taxon>Spermatophyta</taxon>
        <taxon>Magnoliopsida</taxon>
        <taxon>Liliopsida</taxon>
        <taxon>Asparagales</taxon>
        <taxon>Orchidaceae</taxon>
        <taxon>Epidendroideae</taxon>
        <taxon>Vandeae</taxon>
        <taxon>Aeridinae</taxon>
        <taxon>Phalaenopsis</taxon>
    </lineage>
</organism>
<dbReference type="GO" id="GO:0016020">
    <property type="term" value="C:membrane"/>
    <property type="evidence" value="ECO:0007669"/>
    <property type="project" value="GOC"/>
</dbReference>
<keyword evidence="1" id="KW-0472">Membrane</keyword>
<feature type="transmembrane region" description="Helical" evidence="1">
    <location>
        <begin position="25"/>
        <end position="46"/>
    </location>
</feature>
<evidence type="ECO:0000313" key="2">
    <source>
        <dbReference type="EMBL" id="AQX44242.1"/>
    </source>
</evidence>
<keyword evidence="1" id="KW-0812">Transmembrane</keyword>
<dbReference type="Pfam" id="PF06127">
    <property type="entry name" value="Mpo1-like"/>
    <property type="match status" value="1"/>
</dbReference>
<dbReference type="RefSeq" id="XP_020597295.1">
    <property type="nucleotide sequence ID" value="XM_020741636.1"/>
</dbReference>
<evidence type="ECO:0000256" key="1">
    <source>
        <dbReference type="SAM" id="Phobius"/>
    </source>
</evidence>
<name>A0A1S6YG47_PHAEQ</name>
<dbReference type="KEGG" id="peq:110037058"/>
<dbReference type="EMBL" id="KX215891">
    <property type="protein sequence ID" value="AQX44242.1"/>
    <property type="molecule type" value="mRNA"/>
</dbReference>
<protein>
    <submittedName>
        <fullName evidence="2">Uncharacterized protein</fullName>
    </submittedName>
</protein>